<gene>
    <name evidence="4" type="ORF">NQF87_06035</name>
</gene>
<evidence type="ECO:0000313" key="4">
    <source>
        <dbReference type="EMBL" id="MCX5616532.1"/>
    </source>
</evidence>
<feature type="domain" description="Autotransproter heptosyltransferase TibC/BAHTCr-like N-terminal" evidence="3">
    <location>
        <begin position="18"/>
        <end position="82"/>
    </location>
</feature>
<dbReference type="InterPro" id="IPR049327">
    <property type="entry name" value="TibC/BAHTCr-like_N"/>
</dbReference>
<comment type="caution">
    <text evidence="4">The sequence shown here is derived from an EMBL/GenBank/DDBJ whole genome shotgun (WGS) entry which is preliminary data.</text>
</comment>
<protein>
    <submittedName>
        <fullName evidence="4">Autotransporter strand-loop-strand O-heptosyltransferase</fullName>
    </submittedName>
</protein>
<accession>A0ABT3WFE3</accession>
<dbReference type="InterPro" id="IPR051199">
    <property type="entry name" value="LPS_LOS_Heptosyltrfase"/>
</dbReference>
<dbReference type="EMBL" id="JANIDV010000003">
    <property type="protein sequence ID" value="MCX5616532.1"/>
    <property type="molecule type" value="Genomic_DNA"/>
</dbReference>
<keyword evidence="5" id="KW-1185">Reference proteome</keyword>
<dbReference type="NCBIfam" id="TIGR04414">
    <property type="entry name" value="hepto_Aah_TibC"/>
    <property type="match status" value="1"/>
</dbReference>
<dbReference type="Gene3D" id="3.40.50.2000">
    <property type="entry name" value="Glycogen Phosphorylase B"/>
    <property type="match status" value="1"/>
</dbReference>
<evidence type="ECO:0000313" key="5">
    <source>
        <dbReference type="Proteomes" id="UP001165633"/>
    </source>
</evidence>
<keyword evidence="1" id="KW-0328">Glycosyltransferase</keyword>
<dbReference type="Pfam" id="PF21129">
    <property type="entry name" value="TibC_1st"/>
    <property type="match status" value="1"/>
</dbReference>
<keyword evidence="2" id="KW-0808">Transferase</keyword>
<dbReference type="InterPro" id="IPR030929">
    <property type="entry name" value="Aah/TibC-like"/>
</dbReference>
<dbReference type="SUPFAM" id="SSF53756">
    <property type="entry name" value="UDP-Glycosyltransferase/glycogen phosphorylase"/>
    <property type="match status" value="1"/>
</dbReference>
<evidence type="ECO:0000256" key="2">
    <source>
        <dbReference type="ARBA" id="ARBA00022679"/>
    </source>
</evidence>
<name>A0ABT3WFE3_9PROT</name>
<organism evidence="4 5">
    <name type="scientific">Bombella dulcis</name>
    <dbReference type="NCBI Taxonomy" id="2967339"/>
    <lineage>
        <taxon>Bacteria</taxon>
        <taxon>Pseudomonadati</taxon>
        <taxon>Pseudomonadota</taxon>
        <taxon>Alphaproteobacteria</taxon>
        <taxon>Acetobacterales</taxon>
        <taxon>Acetobacteraceae</taxon>
        <taxon>Bombella</taxon>
    </lineage>
</organism>
<proteinExistence type="predicted"/>
<sequence length="394" mass="44878">MGSSAMGKNEEIFLTQTGPEGIRYDFNEGCRISVPEGAKWLIKLRDLDTDTILFMQEVVGPSMMQSNKRYYVRFEICIWKNGKEVFTHVCDLKDREVLISMNVGGLGDHIAWVGQAAAFVEKHGCRASFYVARPLIVLFEEAYPSIRFICEDDMGERQYYAHYKVMVFFKDINFSYQPNDYRVSGLSHMGAYILGLEPKDRKPEIVADLGGAPIKEPYVCVGAQASGLSKYWNNPRGWYDLVRFLKEKGYKVVCIDRDRINGPIAGIRPIPHGTQDETGKRPLTERVRWLRHAKFFVGTSSGLAWLAWAAGAKVVLISGYTEPYNEFYTPYRIINRNVCNSCANDVNIDLKPEDPLFCPRHKGTERMFECSRAISFTQVKMAIEKIPGFGEFSK</sequence>
<dbReference type="PANTHER" id="PTHR30160">
    <property type="entry name" value="TETRAACYLDISACCHARIDE 4'-KINASE-RELATED"/>
    <property type="match status" value="1"/>
</dbReference>
<dbReference type="Pfam" id="PF01075">
    <property type="entry name" value="Glyco_transf_9"/>
    <property type="match status" value="1"/>
</dbReference>
<evidence type="ECO:0000256" key="1">
    <source>
        <dbReference type="ARBA" id="ARBA00022676"/>
    </source>
</evidence>
<dbReference type="Proteomes" id="UP001165633">
    <property type="component" value="Unassembled WGS sequence"/>
</dbReference>
<dbReference type="RefSeq" id="WP_266127512.1">
    <property type="nucleotide sequence ID" value="NZ_JANIDV010000003.1"/>
</dbReference>
<dbReference type="InterPro" id="IPR002201">
    <property type="entry name" value="Glyco_trans_9"/>
</dbReference>
<reference evidence="4" key="1">
    <citation type="submission" date="2022-07" db="EMBL/GenBank/DDBJ databases">
        <title>Bombella genomes.</title>
        <authorList>
            <person name="Harer L."/>
            <person name="Styblova S."/>
            <person name="Ehrmann M."/>
        </authorList>
    </citation>
    <scope>NUCLEOTIDE SEQUENCE</scope>
    <source>
        <strain evidence="4">TMW 2.2559</strain>
    </source>
</reference>
<evidence type="ECO:0000259" key="3">
    <source>
        <dbReference type="Pfam" id="PF21129"/>
    </source>
</evidence>